<comment type="caution">
    <text evidence="3">The sequence shown here is derived from an EMBL/GenBank/DDBJ whole genome shotgun (WGS) entry which is preliminary data.</text>
</comment>
<dbReference type="RefSeq" id="WP_000273017.1">
    <property type="nucleotide sequence ID" value="NZ_CAWMSS010000001.1"/>
</dbReference>
<gene>
    <name evidence="3" type="ORF">AL544_007995</name>
</gene>
<dbReference type="STRING" id="674.VM_06075"/>
<keyword evidence="1" id="KW-0472">Membrane</keyword>
<accession>A0A2J9UWW0</accession>
<dbReference type="OrthoDB" id="9781349at2"/>
<keyword evidence="1" id="KW-0812">Transmembrane</keyword>
<feature type="transmembrane region" description="Helical" evidence="1">
    <location>
        <begin position="257"/>
        <end position="280"/>
    </location>
</feature>
<evidence type="ECO:0000313" key="4">
    <source>
        <dbReference type="Proteomes" id="UP000053748"/>
    </source>
</evidence>
<dbReference type="Pfam" id="PF01970">
    <property type="entry name" value="TctA"/>
    <property type="match status" value="1"/>
</dbReference>
<dbReference type="EMBL" id="LOSJ02000002">
    <property type="protein sequence ID" value="PNM56018.1"/>
    <property type="molecule type" value="Genomic_DNA"/>
</dbReference>
<reference evidence="3" key="1">
    <citation type="submission" date="2017-12" db="EMBL/GenBank/DDBJ databases">
        <title>FDA dAtabase for Regulatory Grade micrObial Sequences (FDA-ARGOS): Supporting development and validation of Infectious Disease Dx tests.</title>
        <authorList>
            <person name="Hoffmann M."/>
            <person name="Allard M."/>
            <person name="Evans P."/>
            <person name="Brown E."/>
            <person name="Tallon L.J."/>
            <person name="Sadzewicz L."/>
            <person name="Sengamalay N."/>
            <person name="Ott S."/>
            <person name="Godinez A."/>
            <person name="Nagaraj S."/>
            <person name="Vavikolanu K."/>
            <person name="Aluvathingal J."/>
            <person name="Nadendla S."/>
            <person name="Hobson J."/>
            <person name="Sichtig H."/>
        </authorList>
    </citation>
    <scope>NUCLEOTIDE SEQUENCE [LARGE SCALE GENOMIC DNA]</scope>
    <source>
        <strain evidence="3">FDAARGOS_113</strain>
    </source>
</reference>
<feature type="transmembrane region" description="Helical" evidence="1">
    <location>
        <begin position="470"/>
        <end position="489"/>
    </location>
</feature>
<evidence type="ECO:0000259" key="2">
    <source>
        <dbReference type="Pfam" id="PF01970"/>
    </source>
</evidence>
<keyword evidence="1" id="KW-1133">Transmembrane helix</keyword>
<sequence length="502" mass="52700">MYEILFEGVDQFLTITVFFNVMIGTILGLLVGVLPGLGPLMGMILLLPFAYQLPPVAGIGLLVAIFIGGSCGGAISAILLRIPGTPLAAATLLDGYPMAKKGRSADAIGIAISASALGGVIGGIMLIFFTPMLAAIAMNFGPPEYFALSITGLLSITIVSSESTVRGLMSGCLGLLLATIGTDQLSMAERFTLGSSDLLSGLNIGSVVVGLFAISEVMVQVQSDDLNFKPQIEKVKVSLHSLMLVFKHKVNLIRSSLIGTFFGAIPGASGIISSFASYAVTRSLAKNRHEYGQGAEGGVVATESSNNACCGGAMIPTLALAVPGDASCAVLMSALMLLGLQPGPQLFALSGDVVGGVFLSYLLSNVFLLFLGLLMTPFFVSVLKLKKSILLPIVLILSILGTFALQSSIFDLWIMLTLGIVGYLLRQAEFPLAPIVIGFILGPIAEGNLRRSLLISQNGFGIFLDRPIGTTILAVNLILVIAAVLYYLLNLHKKRKVNYESH</sequence>
<feature type="transmembrane region" description="Helical" evidence="1">
    <location>
        <begin position="358"/>
        <end position="382"/>
    </location>
</feature>
<dbReference type="InterPro" id="IPR002823">
    <property type="entry name" value="DUF112_TM"/>
</dbReference>
<proteinExistence type="predicted"/>
<organism evidence="3 4">
    <name type="scientific">Vibrio mimicus</name>
    <dbReference type="NCBI Taxonomy" id="674"/>
    <lineage>
        <taxon>Bacteria</taxon>
        <taxon>Pseudomonadati</taxon>
        <taxon>Pseudomonadota</taxon>
        <taxon>Gammaproteobacteria</taxon>
        <taxon>Vibrionales</taxon>
        <taxon>Vibrionaceae</taxon>
        <taxon>Vibrio</taxon>
    </lineage>
</organism>
<feature type="domain" description="DUF112" evidence="2">
    <location>
        <begin position="20"/>
        <end position="437"/>
    </location>
</feature>
<feature type="transmembrane region" description="Helical" evidence="1">
    <location>
        <begin position="318"/>
        <end position="338"/>
    </location>
</feature>
<name>A0A2J9UWW0_VIBMI</name>
<dbReference type="Proteomes" id="UP000053748">
    <property type="component" value="Unassembled WGS sequence"/>
</dbReference>
<feature type="transmembrane region" description="Helical" evidence="1">
    <location>
        <begin position="12"/>
        <end position="37"/>
    </location>
</feature>
<evidence type="ECO:0000256" key="1">
    <source>
        <dbReference type="SAM" id="Phobius"/>
    </source>
</evidence>
<dbReference type="AlphaFoldDB" id="A0A2J9UWW0"/>
<keyword evidence="4" id="KW-1185">Reference proteome</keyword>
<dbReference type="PANTHER" id="PTHR35342">
    <property type="entry name" value="TRICARBOXYLIC TRANSPORT PROTEIN"/>
    <property type="match status" value="1"/>
</dbReference>
<dbReference type="PANTHER" id="PTHR35342:SF5">
    <property type="entry name" value="TRICARBOXYLIC TRANSPORT PROTEIN"/>
    <property type="match status" value="1"/>
</dbReference>
<feature type="transmembrane region" description="Helical" evidence="1">
    <location>
        <begin position="198"/>
        <end position="219"/>
    </location>
</feature>
<evidence type="ECO:0000313" key="3">
    <source>
        <dbReference type="EMBL" id="PNM56018.1"/>
    </source>
</evidence>
<feature type="transmembrane region" description="Helical" evidence="1">
    <location>
        <begin position="389"/>
        <end position="410"/>
    </location>
</feature>
<protein>
    <submittedName>
        <fullName evidence="3">Tripartite tricarboxylate transporter protein TctA</fullName>
    </submittedName>
</protein>
<feature type="transmembrane region" description="Helical" evidence="1">
    <location>
        <begin position="107"/>
        <end position="133"/>
    </location>
</feature>